<dbReference type="RefSeq" id="WP_034837631.1">
    <property type="nucleotide sequence ID" value="NZ_JOKH01000003.1"/>
</dbReference>
<feature type="binding site" description="in other chain" evidence="8">
    <location>
        <begin position="14"/>
        <end position="16"/>
    </location>
    <ligand>
        <name>FMN</name>
        <dbReference type="ChEBI" id="CHEBI:58210"/>
        <note>ligand shared between dimeric partners</note>
    </ligand>
</feature>
<evidence type="ECO:0000256" key="5">
    <source>
        <dbReference type="ARBA" id="ARBA00023002"/>
    </source>
</evidence>
<evidence type="ECO:0000256" key="2">
    <source>
        <dbReference type="ARBA" id="ARBA00022630"/>
    </source>
</evidence>
<dbReference type="InterPro" id="IPR000415">
    <property type="entry name" value="Nitroreductase-like"/>
</dbReference>
<dbReference type="AlphaFoldDB" id="A0A081NG32"/>
<reference evidence="10 11" key="1">
    <citation type="submission" date="2014-06" db="EMBL/GenBank/DDBJ databases">
        <title>Whole Genome Sequences of Three Symbiotic Endozoicomonas Bacteria.</title>
        <authorList>
            <person name="Neave M.J."/>
            <person name="Apprill A."/>
            <person name="Voolstra C.R."/>
        </authorList>
    </citation>
    <scope>NUCLEOTIDE SEQUENCE [LARGE SCALE GENOMIC DNA]</scope>
    <source>
        <strain evidence="10 11">DSM 25634</strain>
    </source>
</reference>
<feature type="binding site" description="in other chain" evidence="8">
    <location>
        <begin position="137"/>
        <end position="139"/>
    </location>
    <ligand>
        <name>FMN</name>
        <dbReference type="ChEBI" id="CHEBI:58210"/>
        <note>ligand shared between dimeric partners</note>
    </ligand>
</feature>
<dbReference type="GO" id="GO:0016491">
    <property type="term" value="F:oxidoreductase activity"/>
    <property type="evidence" value="ECO:0007669"/>
    <property type="project" value="UniProtKB-UniRule"/>
</dbReference>
<dbReference type="InterPro" id="IPR052530">
    <property type="entry name" value="NAD(P)H_nitroreductase"/>
</dbReference>
<protein>
    <recommendedName>
        <fullName evidence="7">Putative NAD(P)H nitroreductase</fullName>
        <ecNumber evidence="7">1.-.-.-</ecNumber>
    </recommendedName>
</protein>
<dbReference type="InterPro" id="IPR029479">
    <property type="entry name" value="Nitroreductase"/>
</dbReference>
<dbReference type="SUPFAM" id="SSF55469">
    <property type="entry name" value="FMN-dependent nitroreductase-like"/>
    <property type="match status" value="1"/>
</dbReference>
<dbReference type="EC" id="1.-.-.-" evidence="7"/>
<feature type="binding site" evidence="8">
    <location>
        <position position="43"/>
    </location>
    <ligand>
        <name>FMN</name>
        <dbReference type="ChEBI" id="CHEBI:58210"/>
        <note>ligand shared between dimeric partners</note>
    </ligand>
</feature>
<dbReference type="PIRSF" id="PIRSF000232">
    <property type="entry name" value="YdjA"/>
    <property type="match status" value="1"/>
</dbReference>
<keyword evidence="11" id="KW-1185">Reference proteome</keyword>
<dbReference type="Gene3D" id="3.40.109.10">
    <property type="entry name" value="NADH Oxidase"/>
    <property type="match status" value="1"/>
</dbReference>
<sequence length="190" mass="20629">MDNQSMIMESLTQRVSRPVLTDPGPDAEQLRMIFKAALRAPDHGRLRPWRFLTITGGARLKLGELFARSAVAEQPDLSPDAVERLKGLPLRAPVLIALICNLQEHPKVPELEQYLSAGAAAQNILHAAFAQGVGAMWRTGAVSYYSGTAKGLGLSDNERLLGFIYLGTPTGPTKKVDELNPADFVAPWKG</sequence>
<evidence type="ECO:0000256" key="6">
    <source>
        <dbReference type="ARBA" id="ARBA00023027"/>
    </source>
</evidence>
<feature type="domain" description="Nitroreductase" evidence="9">
    <location>
        <begin position="16"/>
        <end position="167"/>
    </location>
</feature>
<evidence type="ECO:0000256" key="1">
    <source>
        <dbReference type="ARBA" id="ARBA00007118"/>
    </source>
</evidence>
<comment type="cofactor">
    <cofactor evidence="8">
        <name>FMN</name>
        <dbReference type="ChEBI" id="CHEBI:58210"/>
    </cofactor>
    <text evidence="8">Binds 1 FMN per subunit.</text>
</comment>
<keyword evidence="5 7" id="KW-0560">Oxidoreductase</keyword>
<dbReference type="EMBL" id="JOKH01000003">
    <property type="protein sequence ID" value="KEQ17405.1"/>
    <property type="molecule type" value="Genomic_DNA"/>
</dbReference>
<comment type="caution">
    <text evidence="10">The sequence shown here is derived from an EMBL/GenBank/DDBJ whole genome shotgun (WGS) entry which is preliminary data.</text>
</comment>
<evidence type="ECO:0000256" key="7">
    <source>
        <dbReference type="PIRNR" id="PIRNR000232"/>
    </source>
</evidence>
<dbReference type="PANTHER" id="PTHR43821:SF1">
    <property type="entry name" value="NAD(P)H NITROREDUCTASE YDJA-RELATED"/>
    <property type="match status" value="1"/>
</dbReference>
<evidence type="ECO:0000259" key="9">
    <source>
        <dbReference type="Pfam" id="PF00881"/>
    </source>
</evidence>
<dbReference type="eggNOG" id="COG0778">
    <property type="taxonomic scope" value="Bacteria"/>
</dbReference>
<evidence type="ECO:0000313" key="10">
    <source>
        <dbReference type="EMBL" id="KEQ17405.1"/>
    </source>
</evidence>
<gene>
    <name evidence="10" type="ORF">GZ78_16565</name>
</gene>
<comment type="similarity">
    <text evidence="1 7">Belongs to the nitroreductase family.</text>
</comment>
<evidence type="ECO:0000256" key="3">
    <source>
        <dbReference type="ARBA" id="ARBA00022643"/>
    </source>
</evidence>
<keyword evidence="3 7" id="KW-0288">FMN</keyword>
<dbReference type="Pfam" id="PF00881">
    <property type="entry name" value="Nitroreductase"/>
    <property type="match status" value="1"/>
</dbReference>
<accession>A0A081NG32</accession>
<feature type="binding site" evidence="8">
    <location>
        <position position="39"/>
    </location>
    <ligand>
        <name>FMN</name>
        <dbReference type="ChEBI" id="CHEBI:58210"/>
        <note>ligand shared between dimeric partners</note>
    </ligand>
</feature>
<keyword evidence="4 7" id="KW-0521">NADP</keyword>
<dbReference type="InterPro" id="IPR026021">
    <property type="entry name" value="YdjA-like"/>
</dbReference>
<keyword evidence="2 7" id="KW-0285">Flavoprotein</keyword>
<evidence type="ECO:0000256" key="8">
    <source>
        <dbReference type="PIRSR" id="PIRSR000232-1"/>
    </source>
</evidence>
<dbReference type="Proteomes" id="UP000028073">
    <property type="component" value="Unassembled WGS sequence"/>
</dbReference>
<keyword evidence="6 7" id="KW-0520">NAD</keyword>
<name>A0A081NG32_9GAMM</name>
<dbReference type="PANTHER" id="PTHR43821">
    <property type="entry name" value="NAD(P)H NITROREDUCTASE YDJA-RELATED"/>
    <property type="match status" value="1"/>
</dbReference>
<evidence type="ECO:0000256" key="4">
    <source>
        <dbReference type="ARBA" id="ARBA00022857"/>
    </source>
</evidence>
<dbReference type="CDD" id="cd02135">
    <property type="entry name" value="YdjA-like"/>
    <property type="match status" value="1"/>
</dbReference>
<proteinExistence type="inferred from homology"/>
<organism evidence="10 11">
    <name type="scientific">Endozoicomonas numazuensis</name>
    <dbReference type="NCBI Taxonomy" id="1137799"/>
    <lineage>
        <taxon>Bacteria</taxon>
        <taxon>Pseudomonadati</taxon>
        <taxon>Pseudomonadota</taxon>
        <taxon>Gammaproteobacteria</taxon>
        <taxon>Oceanospirillales</taxon>
        <taxon>Endozoicomonadaceae</taxon>
        <taxon>Endozoicomonas</taxon>
    </lineage>
</organism>
<evidence type="ECO:0000313" key="11">
    <source>
        <dbReference type="Proteomes" id="UP000028073"/>
    </source>
</evidence>
<dbReference type="STRING" id="1137799.GZ78_16565"/>